<protein>
    <submittedName>
        <fullName evidence="2">Uncharacterized protein</fullName>
    </submittedName>
</protein>
<dbReference type="AlphaFoldDB" id="A0A2T6ZYI9"/>
<gene>
    <name evidence="2" type="ORF">B9Z19DRAFT_1079210</name>
</gene>
<reference evidence="2 3" key="1">
    <citation type="submission" date="2017-04" db="EMBL/GenBank/DDBJ databases">
        <title>Draft genome sequence of Tuber borchii Vittad., a whitish edible truffle.</title>
        <authorList>
            <consortium name="DOE Joint Genome Institute"/>
            <person name="Murat C."/>
            <person name="Kuo A."/>
            <person name="Barry K.W."/>
            <person name="Clum A."/>
            <person name="Dockter R.B."/>
            <person name="Fauchery L."/>
            <person name="Iotti M."/>
            <person name="Kohler A."/>
            <person name="Labutti K."/>
            <person name="Lindquist E.A."/>
            <person name="Lipzen A."/>
            <person name="Ohm R.A."/>
            <person name="Wang M."/>
            <person name="Grigoriev I.V."/>
            <person name="Zambonelli A."/>
            <person name="Martin F.M."/>
        </authorList>
    </citation>
    <scope>NUCLEOTIDE SEQUENCE [LARGE SCALE GENOMIC DNA]</scope>
    <source>
        <strain evidence="2 3">Tbo3840</strain>
    </source>
</reference>
<accession>A0A2T6ZYI9</accession>
<name>A0A2T6ZYI9_TUBBO</name>
<feature type="compositionally biased region" description="Polar residues" evidence="1">
    <location>
        <begin position="1"/>
        <end position="12"/>
    </location>
</feature>
<dbReference type="Proteomes" id="UP000244722">
    <property type="component" value="Unassembled WGS sequence"/>
</dbReference>
<evidence type="ECO:0000313" key="2">
    <source>
        <dbReference type="EMBL" id="PUU80562.1"/>
    </source>
</evidence>
<proteinExistence type="predicted"/>
<evidence type="ECO:0000313" key="3">
    <source>
        <dbReference type="Proteomes" id="UP000244722"/>
    </source>
</evidence>
<comment type="caution">
    <text evidence="2">The sequence shown here is derived from an EMBL/GenBank/DDBJ whole genome shotgun (WGS) entry which is preliminary data.</text>
</comment>
<evidence type="ECO:0000256" key="1">
    <source>
        <dbReference type="SAM" id="MobiDB-lite"/>
    </source>
</evidence>
<organism evidence="2 3">
    <name type="scientific">Tuber borchii</name>
    <name type="common">White truffle</name>
    <dbReference type="NCBI Taxonomy" id="42251"/>
    <lineage>
        <taxon>Eukaryota</taxon>
        <taxon>Fungi</taxon>
        <taxon>Dikarya</taxon>
        <taxon>Ascomycota</taxon>
        <taxon>Pezizomycotina</taxon>
        <taxon>Pezizomycetes</taxon>
        <taxon>Pezizales</taxon>
        <taxon>Tuberaceae</taxon>
        <taxon>Tuber</taxon>
    </lineage>
</organism>
<keyword evidence="3" id="KW-1185">Reference proteome</keyword>
<dbReference type="EMBL" id="NESQ01000062">
    <property type="protein sequence ID" value="PUU80562.1"/>
    <property type="molecule type" value="Genomic_DNA"/>
</dbReference>
<feature type="region of interest" description="Disordered" evidence="1">
    <location>
        <begin position="1"/>
        <end position="29"/>
    </location>
</feature>
<sequence>MESSSFELNPETNGAELPIPHPLTHPDTDAKTLRVRDTRSTSRKRWRMGRLHYYTSSHLFCTLPRVSMMNAVLLSGHIPVSRAQPGAWVDPDVCGARDVILTPPIIRLGAHEGPSGPLHLFKSKPFPSKNSETHAYRRTDIHLQGSHTSNCP</sequence>